<reference evidence="1" key="1">
    <citation type="journal article" date="2017" name="J. Phycol.">
        <title>Analysis of chloroplast genomes and a supermatrix inform reclassification of the Rhodomelaceae (Rhodophyta).</title>
        <authorList>
            <person name="Diaz-Tapia P."/>
            <person name="Maggs C.A."/>
            <person name="West J.A."/>
            <person name="Verbruggen H."/>
        </authorList>
    </citation>
    <scope>NUCLEOTIDE SEQUENCE</scope>
    <source>
        <strain evidence="1">PD1020</strain>
    </source>
</reference>
<keyword evidence="1" id="KW-0934">Plastid</keyword>
<dbReference type="SUPFAM" id="SSF64288">
    <property type="entry name" value="Chorismate lyase-like"/>
    <property type="match status" value="1"/>
</dbReference>
<dbReference type="AlphaFoldDB" id="A0A1Z1MJ93"/>
<dbReference type="RefSeq" id="YP_009396964.1">
    <property type="nucleotide sequence ID" value="NC_035285.1"/>
</dbReference>
<accession>A0A1Z1MJ93</accession>
<evidence type="ECO:0000313" key="1">
    <source>
        <dbReference type="EMBL" id="ARW66150.1"/>
    </source>
</evidence>
<proteinExistence type="predicted"/>
<dbReference type="GeneID" id="33359250"/>
<keyword evidence="1" id="KW-0150">Chloroplast</keyword>
<gene>
    <name evidence="1" type="primary">orf75</name>
</gene>
<dbReference type="InterPro" id="IPR028978">
    <property type="entry name" value="Chorismate_lyase_/UTRA_dom_sf"/>
</dbReference>
<sequence>MYIHALHKFHVTYRSSIMRKSIYVKSFNHKLVPIEWQLILMNEGSLTRHLICLNGYKIKTEMTQEYMKTSKKTIKNLRVVWLKNKLEKLIFARSL</sequence>
<name>A0A1Z1MJ93_SPYFI</name>
<organism evidence="1">
    <name type="scientific">Spyridia filamentosa</name>
    <name type="common">Red alga</name>
    <name type="synonym">Fucus filamentosus</name>
    <dbReference type="NCBI Taxonomy" id="196632"/>
    <lineage>
        <taxon>Eukaryota</taxon>
        <taxon>Rhodophyta</taxon>
        <taxon>Florideophyceae</taxon>
        <taxon>Rhodymeniophycidae</taxon>
        <taxon>Ceramiales</taxon>
        <taxon>Spyridiaceae</taxon>
        <taxon>Spyridia</taxon>
    </lineage>
</organism>
<protein>
    <submittedName>
        <fullName evidence="1">Uncharacterized protein</fullName>
    </submittedName>
</protein>
<geneLocation type="chloroplast" evidence="1"/>
<dbReference type="EMBL" id="MF101441">
    <property type="protein sequence ID" value="ARW66150.1"/>
    <property type="molecule type" value="Genomic_DNA"/>
</dbReference>